<gene>
    <name evidence="1" type="ORF">FCI23_29860</name>
</gene>
<evidence type="ECO:0000313" key="2">
    <source>
        <dbReference type="Proteomes" id="UP000305778"/>
    </source>
</evidence>
<name>A0A4U0SFA4_9ACTN</name>
<dbReference type="OrthoDB" id="5504890at2"/>
<sequence length="176" mass="19307">MLRRGDRQQDESTFLAIYLNDHLAGSTAGVELCRHLAEAERGGSLGIGETLERLAEEIDQDRSALLDIMSALSVPVRYYKVGAGWVGEKVARLKPHGSMLRRTRLDTLIELEALWLGVEGKVSLWRTLVVLADTHQGLAEKLAGLLDRAYRQATALEEMRVRAAAAAFVTAPSSPL</sequence>
<organism evidence="1 2">
    <name type="scientific">Actinacidiphila oryziradicis</name>
    <dbReference type="NCBI Taxonomy" id="2571141"/>
    <lineage>
        <taxon>Bacteria</taxon>
        <taxon>Bacillati</taxon>
        <taxon>Actinomycetota</taxon>
        <taxon>Actinomycetes</taxon>
        <taxon>Kitasatosporales</taxon>
        <taxon>Streptomycetaceae</taxon>
        <taxon>Actinacidiphila</taxon>
    </lineage>
</organism>
<comment type="caution">
    <text evidence="1">The sequence shown here is derived from an EMBL/GenBank/DDBJ whole genome shotgun (WGS) entry which is preliminary data.</text>
</comment>
<reference evidence="1 2" key="1">
    <citation type="submission" date="2019-04" db="EMBL/GenBank/DDBJ databases">
        <title>Streptomyces oryziradicis sp. nov., a novel actinomycete isolated from rhizosphere soil of rice (Oryza sativa L.).</title>
        <authorList>
            <person name="Li C."/>
        </authorList>
    </citation>
    <scope>NUCLEOTIDE SEQUENCE [LARGE SCALE GENOMIC DNA]</scope>
    <source>
        <strain evidence="1 2">NEAU-C40</strain>
    </source>
</reference>
<dbReference type="AlphaFoldDB" id="A0A4U0SFA4"/>
<protein>
    <submittedName>
        <fullName evidence="1">Uncharacterized protein</fullName>
    </submittedName>
</protein>
<accession>A0A4U0SFA4</accession>
<dbReference type="Proteomes" id="UP000305778">
    <property type="component" value="Unassembled WGS sequence"/>
</dbReference>
<proteinExistence type="predicted"/>
<keyword evidence="2" id="KW-1185">Reference proteome</keyword>
<evidence type="ECO:0000313" key="1">
    <source>
        <dbReference type="EMBL" id="TKA08146.1"/>
    </source>
</evidence>
<dbReference type="EMBL" id="SUMC01000034">
    <property type="protein sequence ID" value="TKA08146.1"/>
    <property type="molecule type" value="Genomic_DNA"/>
</dbReference>